<accession>A0ABR1Z7D5</accession>
<name>A0ABR1Z7D5_9ROSI</name>
<feature type="transmembrane region" description="Helical" evidence="1">
    <location>
        <begin position="244"/>
        <end position="270"/>
    </location>
</feature>
<feature type="transmembrane region" description="Helical" evidence="1">
    <location>
        <begin position="291"/>
        <end position="317"/>
    </location>
</feature>
<feature type="transmembrane region" description="Helical" evidence="1">
    <location>
        <begin position="175"/>
        <end position="192"/>
    </location>
</feature>
<evidence type="ECO:0000256" key="2">
    <source>
        <dbReference type="SAM" id="SignalP"/>
    </source>
</evidence>
<dbReference type="Proteomes" id="UP001396334">
    <property type="component" value="Unassembled WGS sequence"/>
</dbReference>
<feature type="transmembrane region" description="Helical" evidence="1">
    <location>
        <begin position="340"/>
        <end position="359"/>
    </location>
</feature>
<feature type="chain" id="PRO_5045247950" evidence="2">
    <location>
        <begin position="20"/>
        <end position="487"/>
    </location>
</feature>
<feature type="signal peptide" evidence="2">
    <location>
        <begin position="1"/>
        <end position="19"/>
    </location>
</feature>
<reference evidence="3 4" key="1">
    <citation type="journal article" date="2024" name="G3 (Bethesda)">
        <title>Genome assembly of Hibiscus sabdariffa L. provides insights into metabolisms of medicinal natural products.</title>
        <authorList>
            <person name="Kim T."/>
        </authorList>
    </citation>
    <scope>NUCLEOTIDE SEQUENCE [LARGE SCALE GENOMIC DNA]</scope>
    <source>
        <strain evidence="3">TK-2024</strain>
        <tissue evidence="3">Old leaves</tissue>
    </source>
</reference>
<evidence type="ECO:0000313" key="3">
    <source>
        <dbReference type="EMBL" id="KAK8475043.1"/>
    </source>
</evidence>
<feature type="transmembrane region" description="Helical" evidence="1">
    <location>
        <begin position="431"/>
        <end position="456"/>
    </location>
</feature>
<feature type="transmembrane region" description="Helical" evidence="1">
    <location>
        <begin position="133"/>
        <end position="154"/>
    </location>
</feature>
<sequence length="487" mass="53865">MSVVNLVTLLVNATRVAHGAWGMGDAGAPVLVAVGVQVMEMGAGATVLMGKDLLVVAAYHLVVVAATAGHLHIVMLVVIHLMPMEIKAGPALCKSGMISREKIIVSAAKTGALDTVSVMACLKQHPFASLLHLSAHGFLTIASLHHLFYSSWLLNILDDHLSYGLSAKLQRPIPPLYILIVVCVKSLVLVAVQQKTVLDTFNFISSPPSHHLVINLDSSVTSLVDRDEPVSQVYILTEWIELCFLYLGLCYLAGLINIILTVNAASTIYAAQKPISFRDLTRQNPRLKGPFITSIYVLLLSTCILTGFVGVVSNWYILSKGFVENYYYYYSYHFYETNDYIVESLITIFHVTVFIALLIKYSEWGAGWNMALVISILEETYGIEAFQLSAYFGRGSTQGGLRLMLVFTVWENVLRLPCLFGKCSERAGGMLFIYGSTSLICMGNLMKWVVLVVYFFRCKKRILDKKVDEEVGRKDVGVMDVQLLQTP</sequence>
<proteinExistence type="predicted"/>
<feature type="transmembrane region" description="Helical" evidence="1">
    <location>
        <begin position="61"/>
        <end position="82"/>
    </location>
</feature>
<evidence type="ECO:0000313" key="4">
    <source>
        <dbReference type="Proteomes" id="UP001396334"/>
    </source>
</evidence>
<gene>
    <name evidence="3" type="ORF">V6N11_041893</name>
</gene>
<organism evidence="3 4">
    <name type="scientific">Hibiscus sabdariffa</name>
    <name type="common">roselle</name>
    <dbReference type="NCBI Taxonomy" id="183260"/>
    <lineage>
        <taxon>Eukaryota</taxon>
        <taxon>Viridiplantae</taxon>
        <taxon>Streptophyta</taxon>
        <taxon>Embryophyta</taxon>
        <taxon>Tracheophyta</taxon>
        <taxon>Spermatophyta</taxon>
        <taxon>Magnoliopsida</taxon>
        <taxon>eudicotyledons</taxon>
        <taxon>Gunneridae</taxon>
        <taxon>Pentapetalae</taxon>
        <taxon>rosids</taxon>
        <taxon>malvids</taxon>
        <taxon>Malvales</taxon>
        <taxon>Malvaceae</taxon>
        <taxon>Malvoideae</taxon>
        <taxon>Hibiscus</taxon>
    </lineage>
</organism>
<keyword evidence="4" id="KW-1185">Reference proteome</keyword>
<keyword evidence="2" id="KW-0732">Signal</keyword>
<keyword evidence="1" id="KW-0812">Transmembrane</keyword>
<protein>
    <submittedName>
        <fullName evidence="3">Uncharacterized protein</fullName>
    </submittedName>
</protein>
<dbReference type="PANTHER" id="PTHR36714">
    <property type="entry name" value="T23E23.1"/>
    <property type="match status" value="1"/>
</dbReference>
<keyword evidence="1" id="KW-0472">Membrane</keyword>
<dbReference type="PANTHER" id="PTHR36714:SF1">
    <property type="entry name" value="T23E23.1"/>
    <property type="match status" value="1"/>
</dbReference>
<evidence type="ECO:0000256" key="1">
    <source>
        <dbReference type="SAM" id="Phobius"/>
    </source>
</evidence>
<comment type="caution">
    <text evidence="3">The sequence shown here is derived from an EMBL/GenBank/DDBJ whole genome shotgun (WGS) entry which is preliminary data.</text>
</comment>
<dbReference type="EMBL" id="JBBPBN010002585">
    <property type="protein sequence ID" value="KAK8475043.1"/>
    <property type="molecule type" value="Genomic_DNA"/>
</dbReference>
<keyword evidence="1" id="KW-1133">Transmembrane helix</keyword>